<reference evidence="2 3" key="1">
    <citation type="submission" date="2020-03" db="EMBL/GenBank/DDBJ databases">
        <title>Complete genome sequence of Orbus sp. IPMB12 (BCRC 80908).</title>
        <authorList>
            <person name="Lo W.-S."/>
            <person name="Chang T.-H."/>
            <person name="Kuo C.-H."/>
        </authorList>
    </citation>
    <scope>NUCLEOTIDE SEQUENCE [LARGE SCALE GENOMIC DNA]</scope>
    <source>
        <strain evidence="2 3">IPMB12</strain>
    </source>
</reference>
<dbReference type="KEGG" id="orb:IPMB12_03160"/>
<dbReference type="NCBIfam" id="TIGR01509">
    <property type="entry name" value="HAD-SF-IA-v3"/>
    <property type="match status" value="1"/>
</dbReference>
<dbReference type="InterPro" id="IPR051806">
    <property type="entry name" value="HAD-like_SPP"/>
</dbReference>
<gene>
    <name evidence="2" type="primary">yqaB</name>
    <name evidence="2" type="ORF">IPMB12_03160</name>
</gene>
<dbReference type="InterPro" id="IPR010976">
    <property type="entry name" value="B-phosphoglucomutase_hydrolase"/>
</dbReference>
<dbReference type="SFLD" id="SFLDG01129">
    <property type="entry name" value="C1.5:_HAD__Beta-PGM__Phosphata"/>
    <property type="match status" value="1"/>
</dbReference>
<dbReference type="Gene3D" id="3.40.50.1000">
    <property type="entry name" value="HAD superfamily/HAD-like"/>
    <property type="match status" value="1"/>
</dbReference>
<dbReference type="EMBL" id="CP050253">
    <property type="protein sequence ID" value="QIQ20767.1"/>
    <property type="molecule type" value="Genomic_DNA"/>
</dbReference>
<evidence type="ECO:0000256" key="1">
    <source>
        <dbReference type="ARBA" id="ARBA00006171"/>
    </source>
</evidence>
<dbReference type="CDD" id="cd07505">
    <property type="entry name" value="HAD_BPGM-like"/>
    <property type="match status" value="1"/>
</dbReference>
<keyword evidence="3" id="KW-1185">Reference proteome</keyword>
<comment type="similarity">
    <text evidence="1">Belongs to the HAD-like hydrolase superfamily. CbbY/CbbZ/Gph/YieH family.</text>
</comment>
<dbReference type="PANTHER" id="PTHR43481:SF4">
    <property type="entry name" value="GLYCEROL-1-PHOSPHATE PHOSPHOHYDROLASE 1-RELATED"/>
    <property type="match status" value="1"/>
</dbReference>
<dbReference type="InterPro" id="IPR036412">
    <property type="entry name" value="HAD-like_sf"/>
</dbReference>
<sequence>MSYDNYQALIFDMDGTVFDTEPAHVVAWNKALANHGVNFEDYLFEALNGAPTGVIAKALIDHFDMSVDPQQLAKEKTAIVDGFLLSHTTMLPIVDVIRQYHNKKPMALGTGSNRYLTMKLLAHFDLLDCFSAVVTADDVVNHKPAPDTFLKCAELLQVEPTKCVVFEDSDFGMTSAKAAGMAIVDVRPLYKKA</sequence>
<dbReference type="FunCoup" id="A0A6G9IAA7">
    <property type="interactions" value="369"/>
</dbReference>
<organism evidence="2 3">
    <name type="scientific">Zophobihabitans entericus</name>
    <dbReference type="NCBI Taxonomy" id="1635327"/>
    <lineage>
        <taxon>Bacteria</taxon>
        <taxon>Pseudomonadati</taxon>
        <taxon>Pseudomonadota</taxon>
        <taxon>Gammaproteobacteria</taxon>
        <taxon>Orbales</taxon>
        <taxon>Orbaceae</taxon>
        <taxon>Zophobihabitans</taxon>
    </lineage>
</organism>
<evidence type="ECO:0000313" key="3">
    <source>
        <dbReference type="Proteomes" id="UP000501168"/>
    </source>
</evidence>
<proteinExistence type="inferred from homology"/>
<dbReference type="PANTHER" id="PTHR43481">
    <property type="entry name" value="FRUCTOSE-1-PHOSPHATE PHOSPHATASE"/>
    <property type="match status" value="1"/>
</dbReference>
<dbReference type="NCBIfam" id="TIGR02009">
    <property type="entry name" value="PGMB-YQAB-SF"/>
    <property type="match status" value="1"/>
</dbReference>
<accession>A0A6G9IAA7</accession>
<protein>
    <submittedName>
        <fullName evidence="2">Fructose-1-phosphate/6-phosphogluconate phosphatase</fullName>
        <ecNumber evidence="2">3.1.3.-</ecNumber>
    </submittedName>
</protein>
<dbReference type="Pfam" id="PF00702">
    <property type="entry name" value="Hydrolase"/>
    <property type="match status" value="1"/>
</dbReference>
<name>A0A6G9IAA7_9GAMM</name>
<dbReference type="GO" id="GO:0050308">
    <property type="term" value="F:sugar-phosphatase activity"/>
    <property type="evidence" value="ECO:0007669"/>
    <property type="project" value="TreeGrafter"/>
</dbReference>
<dbReference type="InterPro" id="IPR006439">
    <property type="entry name" value="HAD-SF_hydro_IA"/>
</dbReference>
<dbReference type="NCBIfam" id="NF008000">
    <property type="entry name" value="PRK10725.1"/>
    <property type="match status" value="1"/>
</dbReference>
<dbReference type="AlphaFoldDB" id="A0A6G9IAA7"/>
<dbReference type="InterPro" id="IPR023198">
    <property type="entry name" value="PGP-like_dom2"/>
</dbReference>
<keyword evidence="2" id="KW-0378">Hydrolase</keyword>
<evidence type="ECO:0000313" key="2">
    <source>
        <dbReference type="EMBL" id="QIQ20767.1"/>
    </source>
</evidence>
<dbReference type="SFLD" id="SFLDS00003">
    <property type="entry name" value="Haloacid_Dehalogenase"/>
    <property type="match status" value="1"/>
</dbReference>
<dbReference type="Gene3D" id="1.10.150.240">
    <property type="entry name" value="Putative phosphatase, domain 2"/>
    <property type="match status" value="1"/>
</dbReference>
<dbReference type="RefSeq" id="WP_166914880.1">
    <property type="nucleotide sequence ID" value="NZ_CP050253.1"/>
</dbReference>
<dbReference type="InParanoid" id="A0A6G9IAA7"/>
<dbReference type="SUPFAM" id="SSF56784">
    <property type="entry name" value="HAD-like"/>
    <property type="match status" value="1"/>
</dbReference>
<dbReference type="Proteomes" id="UP000501168">
    <property type="component" value="Chromosome"/>
</dbReference>
<dbReference type="EC" id="3.1.3.-" evidence="2"/>
<dbReference type="InterPro" id="IPR023214">
    <property type="entry name" value="HAD_sf"/>
</dbReference>